<protein>
    <submittedName>
        <fullName evidence="2">Uncharacterized protein</fullName>
    </submittedName>
</protein>
<reference evidence="2" key="1">
    <citation type="submission" date="2006-10" db="EMBL/GenBank/DDBJ databases">
        <authorList>
            <person name="Amadeo P."/>
            <person name="Zhao Q."/>
            <person name="Wortman J."/>
            <person name="Fraser-Liggett C."/>
            <person name="Carlton J."/>
        </authorList>
    </citation>
    <scope>NUCLEOTIDE SEQUENCE</scope>
    <source>
        <strain evidence="2">G3</strain>
    </source>
</reference>
<dbReference type="KEGG" id="tva:5463462"/>
<gene>
    <name evidence="2" type="ORF">TVAG_225850</name>
</gene>
<dbReference type="InParanoid" id="A2DNW4"/>
<dbReference type="EMBL" id="DS113224">
    <property type="protein sequence ID" value="EAY17959.1"/>
    <property type="molecule type" value="Genomic_DNA"/>
</dbReference>
<evidence type="ECO:0000256" key="1">
    <source>
        <dbReference type="ARBA" id="ARBA00023117"/>
    </source>
</evidence>
<organism evidence="2 3">
    <name type="scientific">Trichomonas vaginalis (strain ATCC PRA-98 / G3)</name>
    <dbReference type="NCBI Taxonomy" id="412133"/>
    <lineage>
        <taxon>Eukaryota</taxon>
        <taxon>Metamonada</taxon>
        <taxon>Parabasalia</taxon>
        <taxon>Trichomonadida</taxon>
        <taxon>Trichomonadidae</taxon>
        <taxon>Trichomonas</taxon>
    </lineage>
</organism>
<keyword evidence="1" id="KW-0103">Bromodomain</keyword>
<evidence type="ECO:0000313" key="2">
    <source>
        <dbReference type="EMBL" id="EAY17959.1"/>
    </source>
</evidence>
<name>A2DNW4_TRIV3</name>
<dbReference type="RefSeq" id="XP_001578945.1">
    <property type="nucleotide sequence ID" value="XM_001578895.1"/>
</dbReference>
<dbReference type="VEuPathDB" id="TrichDB:TVAG_225850"/>
<reference evidence="2" key="2">
    <citation type="journal article" date="2007" name="Science">
        <title>Draft genome sequence of the sexually transmitted pathogen Trichomonas vaginalis.</title>
        <authorList>
            <person name="Carlton J.M."/>
            <person name="Hirt R.P."/>
            <person name="Silva J.C."/>
            <person name="Delcher A.L."/>
            <person name="Schatz M."/>
            <person name="Zhao Q."/>
            <person name="Wortman J.R."/>
            <person name="Bidwell S.L."/>
            <person name="Alsmark U.C.M."/>
            <person name="Besteiro S."/>
            <person name="Sicheritz-Ponten T."/>
            <person name="Noel C.J."/>
            <person name="Dacks J.B."/>
            <person name="Foster P.G."/>
            <person name="Simillion C."/>
            <person name="Van de Peer Y."/>
            <person name="Miranda-Saavedra D."/>
            <person name="Barton G.J."/>
            <person name="Westrop G.D."/>
            <person name="Mueller S."/>
            <person name="Dessi D."/>
            <person name="Fiori P.L."/>
            <person name="Ren Q."/>
            <person name="Paulsen I."/>
            <person name="Zhang H."/>
            <person name="Bastida-Corcuera F.D."/>
            <person name="Simoes-Barbosa A."/>
            <person name="Brown M.T."/>
            <person name="Hayes R.D."/>
            <person name="Mukherjee M."/>
            <person name="Okumura C.Y."/>
            <person name="Schneider R."/>
            <person name="Smith A.J."/>
            <person name="Vanacova S."/>
            <person name="Villalvazo M."/>
            <person name="Haas B.J."/>
            <person name="Pertea M."/>
            <person name="Feldblyum T.V."/>
            <person name="Utterback T.R."/>
            <person name="Shu C.L."/>
            <person name="Osoegawa K."/>
            <person name="de Jong P.J."/>
            <person name="Hrdy I."/>
            <person name="Horvathova L."/>
            <person name="Zubacova Z."/>
            <person name="Dolezal P."/>
            <person name="Malik S.B."/>
            <person name="Logsdon J.M. Jr."/>
            <person name="Henze K."/>
            <person name="Gupta A."/>
            <person name="Wang C.C."/>
            <person name="Dunne R.L."/>
            <person name="Upcroft J.A."/>
            <person name="Upcroft P."/>
            <person name="White O."/>
            <person name="Salzberg S.L."/>
            <person name="Tang P."/>
            <person name="Chiu C.-H."/>
            <person name="Lee Y.-S."/>
            <person name="Embley T.M."/>
            <person name="Coombs G.H."/>
            <person name="Mottram J.C."/>
            <person name="Tachezy J."/>
            <person name="Fraser-Liggett C.M."/>
            <person name="Johnson P.J."/>
        </authorList>
    </citation>
    <scope>NUCLEOTIDE SEQUENCE [LARGE SCALE GENOMIC DNA]</scope>
    <source>
        <strain evidence="2">G3</strain>
    </source>
</reference>
<accession>A2DNW4</accession>
<dbReference type="InterPro" id="IPR036427">
    <property type="entry name" value="Bromodomain-like_sf"/>
</dbReference>
<dbReference type="AlphaFoldDB" id="A2DNW4"/>
<keyword evidence="3" id="KW-1185">Reference proteome</keyword>
<sequence length="139" mass="16389">MDSFLLLQAKEVIRKLGSKPIFRIFRSKDILMQYFPSIQRKDLKNWVDLKSIMVNLEKRKYKSKKEWIADVSMVWKPLLGLQPINQLLVAVTHEFRNLAIKLVSDIPDNEHQQEIKSIQAIIQEMNLLTQRTINQDLTT</sequence>
<dbReference type="SMR" id="A2DNW4"/>
<dbReference type="Gene3D" id="1.20.920.10">
    <property type="entry name" value="Bromodomain-like"/>
    <property type="match status" value="1"/>
</dbReference>
<proteinExistence type="predicted"/>
<evidence type="ECO:0000313" key="3">
    <source>
        <dbReference type="Proteomes" id="UP000001542"/>
    </source>
</evidence>
<dbReference type="SUPFAM" id="SSF47370">
    <property type="entry name" value="Bromodomain"/>
    <property type="match status" value="1"/>
</dbReference>
<dbReference type="VEuPathDB" id="TrichDB:TVAGG3_0289430"/>
<dbReference type="Proteomes" id="UP000001542">
    <property type="component" value="Unassembled WGS sequence"/>
</dbReference>